<name>A0A8H6NBU0_9PEZI</name>
<dbReference type="Proteomes" id="UP000654918">
    <property type="component" value="Unassembled WGS sequence"/>
</dbReference>
<evidence type="ECO:0000313" key="3">
    <source>
        <dbReference type="Proteomes" id="UP000654918"/>
    </source>
</evidence>
<gene>
    <name evidence="2" type="ORF">CPLU01_08891</name>
</gene>
<evidence type="ECO:0000256" key="1">
    <source>
        <dbReference type="SAM" id="MobiDB-lite"/>
    </source>
</evidence>
<comment type="caution">
    <text evidence="2">The sequence shown here is derived from an EMBL/GenBank/DDBJ whole genome shotgun (WGS) entry which is preliminary data.</text>
</comment>
<reference evidence="2" key="1">
    <citation type="journal article" date="2020" name="Phytopathology">
        <title>Genome Sequence Resources of Colletotrichum truncatum, C. plurivorum, C. musicola, and C. sojae: Four Species Pathogenic to Soybean (Glycine max).</title>
        <authorList>
            <person name="Rogerio F."/>
            <person name="Boufleur T.R."/>
            <person name="Ciampi-Guillardi M."/>
            <person name="Sukno S.A."/>
            <person name="Thon M.R."/>
            <person name="Massola Junior N.S."/>
            <person name="Baroncelli R."/>
        </authorList>
    </citation>
    <scope>NUCLEOTIDE SEQUENCE</scope>
    <source>
        <strain evidence="2">LFN00145</strain>
    </source>
</reference>
<evidence type="ECO:0000313" key="2">
    <source>
        <dbReference type="EMBL" id="KAF6827777.1"/>
    </source>
</evidence>
<protein>
    <submittedName>
        <fullName evidence="2">Uncharacterized protein</fullName>
    </submittedName>
</protein>
<keyword evidence="3" id="KW-1185">Reference proteome</keyword>
<dbReference type="EMBL" id="WIGO01000132">
    <property type="protein sequence ID" value="KAF6827777.1"/>
    <property type="molecule type" value="Genomic_DNA"/>
</dbReference>
<organism evidence="2 3">
    <name type="scientific">Colletotrichum plurivorum</name>
    <dbReference type="NCBI Taxonomy" id="2175906"/>
    <lineage>
        <taxon>Eukaryota</taxon>
        <taxon>Fungi</taxon>
        <taxon>Dikarya</taxon>
        <taxon>Ascomycota</taxon>
        <taxon>Pezizomycotina</taxon>
        <taxon>Sordariomycetes</taxon>
        <taxon>Hypocreomycetidae</taxon>
        <taxon>Glomerellales</taxon>
        <taxon>Glomerellaceae</taxon>
        <taxon>Colletotrichum</taxon>
        <taxon>Colletotrichum orchidearum species complex</taxon>
    </lineage>
</organism>
<proteinExistence type="predicted"/>
<sequence length="90" mass="9426">MQPPPIDAEPPAGAVVGTNCDGGICMPDRPMDAHGTAAIASSRTQQYPKRSAADTDLSVRCGLRLLSHTRNSVVRPPVPPGFERAPAKPP</sequence>
<accession>A0A8H6NBU0</accession>
<dbReference type="AlphaFoldDB" id="A0A8H6NBU0"/>
<feature type="region of interest" description="Disordered" evidence="1">
    <location>
        <begin position="70"/>
        <end position="90"/>
    </location>
</feature>